<name>A0AA38U824_9AGAR</name>
<dbReference type="EMBL" id="MU806588">
    <property type="protein sequence ID" value="KAJ3834059.1"/>
    <property type="molecule type" value="Genomic_DNA"/>
</dbReference>
<comment type="caution">
    <text evidence="2">The sequence shown here is derived from an EMBL/GenBank/DDBJ whole genome shotgun (WGS) entry which is preliminary data.</text>
</comment>
<sequence>MMSSSSAAGSCLQNPDVMKKGDFLNRVRETVPGPCPQRQIRLSIKKKYSCKEMHYWQTHPFQRTRRSTLPAQPNSADPFADPANGNVSVCDFLYTYRPRVTHTEKHRLLQTSILRICQGSNPTSDDSLDSIRTHAKDTVVQTTSRHPSDRHAGSGDPISTPFEANYQCHACTAESQIVHVFFRSDYGVRAQ</sequence>
<feature type="region of interest" description="Disordered" evidence="1">
    <location>
        <begin position="139"/>
        <end position="158"/>
    </location>
</feature>
<proteinExistence type="predicted"/>
<keyword evidence="3" id="KW-1185">Reference proteome</keyword>
<accession>A0AA38U824</accession>
<protein>
    <submittedName>
        <fullName evidence="2">Uncharacterized protein</fullName>
    </submittedName>
</protein>
<dbReference type="AlphaFoldDB" id="A0AA38U824"/>
<evidence type="ECO:0000313" key="3">
    <source>
        <dbReference type="Proteomes" id="UP001163846"/>
    </source>
</evidence>
<organism evidence="2 3">
    <name type="scientific">Lentinula raphanica</name>
    <dbReference type="NCBI Taxonomy" id="153919"/>
    <lineage>
        <taxon>Eukaryota</taxon>
        <taxon>Fungi</taxon>
        <taxon>Dikarya</taxon>
        <taxon>Basidiomycota</taxon>
        <taxon>Agaricomycotina</taxon>
        <taxon>Agaricomycetes</taxon>
        <taxon>Agaricomycetidae</taxon>
        <taxon>Agaricales</taxon>
        <taxon>Marasmiineae</taxon>
        <taxon>Omphalotaceae</taxon>
        <taxon>Lentinula</taxon>
    </lineage>
</organism>
<gene>
    <name evidence="2" type="ORF">F5878DRAFT_376183</name>
</gene>
<evidence type="ECO:0000256" key="1">
    <source>
        <dbReference type="SAM" id="MobiDB-lite"/>
    </source>
</evidence>
<evidence type="ECO:0000313" key="2">
    <source>
        <dbReference type="EMBL" id="KAJ3834059.1"/>
    </source>
</evidence>
<reference evidence="2" key="1">
    <citation type="submission" date="2022-08" db="EMBL/GenBank/DDBJ databases">
        <authorList>
            <consortium name="DOE Joint Genome Institute"/>
            <person name="Min B."/>
            <person name="Riley R."/>
            <person name="Sierra-Patev S."/>
            <person name="Naranjo-Ortiz M."/>
            <person name="Looney B."/>
            <person name="Konkel Z."/>
            <person name="Slot J.C."/>
            <person name="Sakamoto Y."/>
            <person name="Steenwyk J.L."/>
            <person name="Rokas A."/>
            <person name="Carro J."/>
            <person name="Camarero S."/>
            <person name="Ferreira P."/>
            <person name="Molpeceres G."/>
            <person name="Ruiz-Duenas F.J."/>
            <person name="Serrano A."/>
            <person name="Henrissat B."/>
            <person name="Drula E."/>
            <person name="Hughes K.W."/>
            <person name="Mata J.L."/>
            <person name="Ishikawa N.K."/>
            <person name="Vargas-Isla R."/>
            <person name="Ushijima S."/>
            <person name="Smith C.A."/>
            <person name="Ahrendt S."/>
            <person name="Andreopoulos W."/>
            <person name="He G."/>
            <person name="Labutti K."/>
            <person name="Lipzen A."/>
            <person name="Ng V."/>
            <person name="Sandor L."/>
            <person name="Barry K."/>
            <person name="Martinez A.T."/>
            <person name="Xiao Y."/>
            <person name="Gibbons J.G."/>
            <person name="Terashima K."/>
            <person name="Hibbett D.S."/>
            <person name="Grigoriev I.V."/>
        </authorList>
    </citation>
    <scope>NUCLEOTIDE SEQUENCE</scope>
    <source>
        <strain evidence="2">TFB9207</strain>
    </source>
</reference>
<dbReference type="Proteomes" id="UP001163846">
    <property type="component" value="Unassembled WGS sequence"/>
</dbReference>